<evidence type="ECO:0000313" key="2">
    <source>
        <dbReference type="EMBL" id="CEJ86914.1"/>
    </source>
</evidence>
<dbReference type="EMBL" id="CDHN01000002">
    <property type="protein sequence ID" value="CEJ86914.1"/>
    <property type="molecule type" value="Genomic_DNA"/>
</dbReference>
<evidence type="ECO:0000313" key="3">
    <source>
        <dbReference type="Proteomes" id="UP000039046"/>
    </source>
</evidence>
<dbReference type="Proteomes" id="UP000039046">
    <property type="component" value="Unassembled WGS sequence"/>
</dbReference>
<sequence>MCGPETCDRPRGGALVALNPPVSNRASPASFSGDLTFHTPGSPSSQQATHVRLVPSSVETLRDWSNLNVVIHSTGDMTKDTKDCGRFREISFASCEAVNDSGVYELLLNRPLSLEVGGDGIIGRRVSVCSRPRPSNDDIVMAEGIVGFNIAPPTRPSL</sequence>
<name>A0A0A1T0P7_9HYPO</name>
<dbReference type="HOGENOM" id="CLU_118191_0_0_1"/>
<dbReference type="STRING" id="1531966.A0A0A1T0P7"/>
<reference evidence="2 3" key="1">
    <citation type="journal article" date="2015" name="Genome Announc.">
        <title>Draft Genome Sequence and Gene Annotation of the Entomopathogenic Fungus Verticillium hemipterigenum.</title>
        <authorList>
            <person name="Horn F."/>
            <person name="Habel A."/>
            <person name="Scharf D.H."/>
            <person name="Dworschak J."/>
            <person name="Brakhage A.A."/>
            <person name="Guthke R."/>
            <person name="Hertweck C."/>
            <person name="Linde J."/>
        </authorList>
    </citation>
    <scope>NUCLEOTIDE SEQUENCE [LARGE SCALE GENOMIC DNA]</scope>
</reference>
<accession>A0A0A1T0P7</accession>
<dbReference type="AlphaFoldDB" id="A0A0A1T0P7"/>
<feature type="compositionally biased region" description="Polar residues" evidence="1">
    <location>
        <begin position="39"/>
        <end position="49"/>
    </location>
</feature>
<proteinExistence type="predicted"/>
<keyword evidence="3" id="KW-1185">Reference proteome</keyword>
<gene>
    <name evidence="2" type="ORF">VHEMI04245</name>
</gene>
<protein>
    <submittedName>
        <fullName evidence="2">Uncharacterized protein</fullName>
    </submittedName>
</protein>
<organism evidence="2 3">
    <name type="scientific">[Torrubiella] hemipterigena</name>
    <dbReference type="NCBI Taxonomy" id="1531966"/>
    <lineage>
        <taxon>Eukaryota</taxon>
        <taxon>Fungi</taxon>
        <taxon>Dikarya</taxon>
        <taxon>Ascomycota</taxon>
        <taxon>Pezizomycotina</taxon>
        <taxon>Sordariomycetes</taxon>
        <taxon>Hypocreomycetidae</taxon>
        <taxon>Hypocreales</taxon>
        <taxon>Clavicipitaceae</taxon>
        <taxon>Clavicipitaceae incertae sedis</taxon>
        <taxon>'Torrubiella' clade</taxon>
    </lineage>
</organism>
<evidence type="ECO:0000256" key="1">
    <source>
        <dbReference type="SAM" id="MobiDB-lite"/>
    </source>
</evidence>
<dbReference type="OrthoDB" id="4158189at2759"/>
<feature type="region of interest" description="Disordered" evidence="1">
    <location>
        <begin position="29"/>
        <end position="49"/>
    </location>
</feature>